<evidence type="ECO:0000313" key="2">
    <source>
        <dbReference type="EMBL" id="KAG4412516.1"/>
    </source>
</evidence>
<feature type="compositionally biased region" description="Basic and acidic residues" evidence="1">
    <location>
        <begin position="35"/>
        <end position="45"/>
    </location>
</feature>
<name>A0A8H7T3W2_9HELO</name>
<protein>
    <submittedName>
        <fullName evidence="2">Uncharacterized protein</fullName>
    </submittedName>
</protein>
<comment type="caution">
    <text evidence="2">The sequence shown here is derived from an EMBL/GenBank/DDBJ whole genome shotgun (WGS) entry which is preliminary data.</text>
</comment>
<evidence type="ECO:0000313" key="3">
    <source>
        <dbReference type="Proteomes" id="UP000664132"/>
    </source>
</evidence>
<sequence>MAGMLERFVRQSVPTGWIALRDAASASNETPAGNEESRHERRGGREWQVTSLPDRQMQAA</sequence>
<feature type="region of interest" description="Disordered" evidence="1">
    <location>
        <begin position="22"/>
        <end position="60"/>
    </location>
</feature>
<reference evidence="2" key="1">
    <citation type="submission" date="2021-02" db="EMBL/GenBank/DDBJ databases">
        <title>Genome sequence Cadophora malorum strain M34.</title>
        <authorList>
            <person name="Stefanovic E."/>
            <person name="Vu D."/>
            <person name="Scully C."/>
            <person name="Dijksterhuis J."/>
            <person name="Roader J."/>
            <person name="Houbraken J."/>
        </authorList>
    </citation>
    <scope>NUCLEOTIDE SEQUENCE</scope>
    <source>
        <strain evidence="2">M34</strain>
    </source>
</reference>
<dbReference type="EMBL" id="JAFJYH010000372">
    <property type="protein sequence ID" value="KAG4412516.1"/>
    <property type="molecule type" value="Genomic_DNA"/>
</dbReference>
<keyword evidence="3" id="KW-1185">Reference proteome</keyword>
<proteinExistence type="predicted"/>
<organism evidence="2 3">
    <name type="scientific">Cadophora malorum</name>
    <dbReference type="NCBI Taxonomy" id="108018"/>
    <lineage>
        <taxon>Eukaryota</taxon>
        <taxon>Fungi</taxon>
        <taxon>Dikarya</taxon>
        <taxon>Ascomycota</taxon>
        <taxon>Pezizomycotina</taxon>
        <taxon>Leotiomycetes</taxon>
        <taxon>Helotiales</taxon>
        <taxon>Ploettnerulaceae</taxon>
        <taxon>Cadophora</taxon>
    </lineage>
</organism>
<accession>A0A8H7T3W2</accession>
<dbReference type="Proteomes" id="UP000664132">
    <property type="component" value="Unassembled WGS sequence"/>
</dbReference>
<evidence type="ECO:0000256" key="1">
    <source>
        <dbReference type="SAM" id="MobiDB-lite"/>
    </source>
</evidence>
<gene>
    <name evidence="2" type="ORF">IFR04_014345</name>
</gene>
<dbReference type="AlphaFoldDB" id="A0A8H7T3W2"/>
<feature type="compositionally biased region" description="Polar residues" evidence="1">
    <location>
        <begin position="48"/>
        <end position="60"/>
    </location>
</feature>